<dbReference type="Proteomes" id="UP001162483">
    <property type="component" value="Unassembled WGS sequence"/>
</dbReference>
<dbReference type="EMBL" id="CATNWA010016281">
    <property type="protein sequence ID" value="CAI9591419.1"/>
    <property type="molecule type" value="Genomic_DNA"/>
</dbReference>
<comment type="caution">
    <text evidence="1">The sequence shown here is derived from an EMBL/GenBank/DDBJ whole genome shotgun (WGS) entry which is preliminary data.</text>
</comment>
<gene>
    <name evidence="1" type="ORF">SPARVUS_LOCUS11210211</name>
</gene>
<name>A0ABN9F2W9_9NEOB</name>
<keyword evidence="2" id="KW-1185">Reference proteome</keyword>
<evidence type="ECO:0000313" key="1">
    <source>
        <dbReference type="EMBL" id="CAI9591419.1"/>
    </source>
</evidence>
<sequence length="46" mass="5181">MTTQLSVELVQRRVAKRGLVRKGGKSSGWQVVKVYVNPHVFGWLQG</sequence>
<protein>
    <submittedName>
        <fullName evidence="1">Uncharacterized protein</fullName>
    </submittedName>
</protein>
<evidence type="ECO:0000313" key="2">
    <source>
        <dbReference type="Proteomes" id="UP001162483"/>
    </source>
</evidence>
<accession>A0ABN9F2W9</accession>
<reference evidence="1" key="1">
    <citation type="submission" date="2023-05" db="EMBL/GenBank/DDBJ databases">
        <authorList>
            <person name="Stuckert A."/>
        </authorList>
    </citation>
    <scope>NUCLEOTIDE SEQUENCE</scope>
</reference>
<organism evidence="1 2">
    <name type="scientific">Staurois parvus</name>
    <dbReference type="NCBI Taxonomy" id="386267"/>
    <lineage>
        <taxon>Eukaryota</taxon>
        <taxon>Metazoa</taxon>
        <taxon>Chordata</taxon>
        <taxon>Craniata</taxon>
        <taxon>Vertebrata</taxon>
        <taxon>Euteleostomi</taxon>
        <taxon>Amphibia</taxon>
        <taxon>Batrachia</taxon>
        <taxon>Anura</taxon>
        <taxon>Neobatrachia</taxon>
        <taxon>Ranoidea</taxon>
        <taxon>Ranidae</taxon>
        <taxon>Staurois</taxon>
    </lineage>
</organism>
<proteinExistence type="predicted"/>